<dbReference type="Proteomes" id="UP000518752">
    <property type="component" value="Unassembled WGS sequence"/>
</dbReference>
<dbReference type="OrthoDB" id="3069387at2759"/>
<comment type="caution">
    <text evidence="3">The sequence shown here is derived from an EMBL/GenBank/DDBJ whole genome shotgun (WGS) entry which is preliminary data.</text>
</comment>
<feature type="compositionally biased region" description="Basic and acidic residues" evidence="1">
    <location>
        <begin position="602"/>
        <end position="636"/>
    </location>
</feature>
<feature type="region of interest" description="Disordered" evidence="1">
    <location>
        <begin position="246"/>
        <end position="269"/>
    </location>
</feature>
<feature type="domain" description="DUF6532" evidence="2">
    <location>
        <begin position="340"/>
        <end position="550"/>
    </location>
</feature>
<proteinExistence type="predicted"/>
<keyword evidence="4" id="KW-1185">Reference proteome</keyword>
<evidence type="ECO:0000313" key="4">
    <source>
        <dbReference type="Proteomes" id="UP000518752"/>
    </source>
</evidence>
<reference evidence="3 4" key="1">
    <citation type="journal article" date="2020" name="ISME J.">
        <title>Uncovering the hidden diversity of litter-decomposition mechanisms in mushroom-forming fungi.</title>
        <authorList>
            <person name="Floudas D."/>
            <person name="Bentzer J."/>
            <person name="Ahren D."/>
            <person name="Johansson T."/>
            <person name="Persson P."/>
            <person name="Tunlid A."/>
        </authorList>
    </citation>
    <scope>NUCLEOTIDE SEQUENCE [LARGE SCALE GENOMIC DNA]</scope>
    <source>
        <strain evidence="3 4">CBS 406.79</strain>
    </source>
</reference>
<name>A0A8H5CU01_9AGAR</name>
<dbReference type="InterPro" id="IPR045341">
    <property type="entry name" value="DUF6532"/>
</dbReference>
<evidence type="ECO:0000259" key="2">
    <source>
        <dbReference type="Pfam" id="PF20149"/>
    </source>
</evidence>
<organism evidence="3 4">
    <name type="scientific">Collybiopsis confluens</name>
    <dbReference type="NCBI Taxonomy" id="2823264"/>
    <lineage>
        <taxon>Eukaryota</taxon>
        <taxon>Fungi</taxon>
        <taxon>Dikarya</taxon>
        <taxon>Basidiomycota</taxon>
        <taxon>Agaricomycotina</taxon>
        <taxon>Agaricomycetes</taxon>
        <taxon>Agaricomycetidae</taxon>
        <taxon>Agaricales</taxon>
        <taxon>Marasmiineae</taxon>
        <taxon>Omphalotaceae</taxon>
        <taxon>Collybiopsis</taxon>
    </lineage>
</organism>
<gene>
    <name evidence="3" type="ORF">D9757_014282</name>
</gene>
<sequence length="648" mass="72448">MLSDVAVDGPLLWMNLFASDGRQGKHSGATKAEHVFDLNQSYDYFDALYVTNILAAIAYKQARVIPTSILYQDQHITYSSIMKGKRRDTTSYSSGDASAAAKRLRLEANEALNSVLPTSGITTRSRARRPASVDDMPPSIPQTKNPKKTIVKAGSKTSSEHERKPPKPAKPSSSVGGQTQDFFKTLDVVEGGTLEANPAERNYVKVNGGPNTLVLSSMARVPGPGSVGNKIAGAKLSSLWDSLGEGLRDGEGGGDTEHQDWDDEELVKSKKQRQWEVDVEGMDVIDEDIGEDEVDELDEDDHMNVENITKHVKRGKNHQGFKTEKPVKDDFESPELALFAKRCARMATCLVDMFPTDKLFAWQTFSKEYNRLLDAGGGEEMFTCLTTVVNNIKVKRAFVKFMNFGPSAIRGQFFQLVQIQTMQYFNIPGWPQRSSVEISSDVNWLISTHAYHHEGINIKDSTFNKLGPFQNPLLGMILRGYFFENEASQDQMLKEQLVESRRIPMRLIAFVTVLISHALHEYSSGTRKKANLTVTNLRDNYRAIVETLEGLQKKSPDYIDELELDLFQEMVSAGPQKIQPQTFDYDQLQIGALAAKRRKREKKELEEAMRQVAEAAERVGHTGESGPKSRADRAIEDNQIAEAEEDDI</sequence>
<dbReference type="Pfam" id="PF20149">
    <property type="entry name" value="DUF6532"/>
    <property type="match status" value="1"/>
</dbReference>
<dbReference type="AlphaFoldDB" id="A0A8H5CU01"/>
<protein>
    <recommendedName>
        <fullName evidence="2">DUF6532 domain-containing protein</fullName>
    </recommendedName>
</protein>
<feature type="region of interest" description="Disordered" evidence="1">
    <location>
        <begin position="117"/>
        <end position="179"/>
    </location>
</feature>
<evidence type="ECO:0000313" key="3">
    <source>
        <dbReference type="EMBL" id="KAF5346612.1"/>
    </source>
</evidence>
<feature type="region of interest" description="Disordered" evidence="1">
    <location>
        <begin position="601"/>
        <end position="648"/>
    </location>
</feature>
<evidence type="ECO:0000256" key="1">
    <source>
        <dbReference type="SAM" id="MobiDB-lite"/>
    </source>
</evidence>
<feature type="compositionally biased region" description="Basic and acidic residues" evidence="1">
    <location>
        <begin position="246"/>
        <end position="259"/>
    </location>
</feature>
<accession>A0A8H5CU01</accession>
<dbReference type="EMBL" id="JAACJN010000350">
    <property type="protein sequence ID" value="KAF5346612.1"/>
    <property type="molecule type" value="Genomic_DNA"/>
</dbReference>